<reference evidence="3 4" key="1">
    <citation type="submission" date="2017-09" db="EMBL/GenBank/DDBJ databases">
        <title>Genome sequencing of Besnoitia besnoiti strain Bb-Ger1.</title>
        <authorList>
            <person name="Schares G."/>
            <person name="Venepally P."/>
            <person name="Lorenzi H.A."/>
        </authorList>
    </citation>
    <scope>NUCLEOTIDE SEQUENCE [LARGE SCALE GENOMIC DNA]</scope>
    <source>
        <strain evidence="3 4">Bb-Ger1</strain>
    </source>
</reference>
<name>A0A2A9LZW6_BESBE</name>
<evidence type="ECO:0000256" key="2">
    <source>
        <dbReference type="SAM" id="Phobius"/>
    </source>
</evidence>
<comment type="caution">
    <text evidence="3">The sequence shown here is derived from an EMBL/GenBank/DDBJ whole genome shotgun (WGS) entry which is preliminary data.</text>
</comment>
<dbReference type="EMBL" id="NWUJ01000013">
    <property type="protein sequence ID" value="PFH31908.1"/>
    <property type="molecule type" value="Genomic_DNA"/>
</dbReference>
<feature type="transmembrane region" description="Helical" evidence="2">
    <location>
        <begin position="626"/>
        <end position="653"/>
    </location>
</feature>
<feature type="compositionally biased region" description="Basic and acidic residues" evidence="1">
    <location>
        <begin position="565"/>
        <end position="584"/>
    </location>
</feature>
<keyword evidence="2" id="KW-0472">Membrane</keyword>
<feature type="compositionally biased region" description="Polar residues" evidence="1">
    <location>
        <begin position="543"/>
        <end position="552"/>
    </location>
</feature>
<dbReference type="Proteomes" id="UP000224006">
    <property type="component" value="Chromosome XII"/>
</dbReference>
<protein>
    <recommendedName>
        <fullName evidence="5">Transmembrane protein</fullName>
    </recommendedName>
</protein>
<evidence type="ECO:0000313" key="4">
    <source>
        <dbReference type="Proteomes" id="UP000224006"/>
    </source>
</evidence>
<evidence type="ECO:0000313" key="3">
    <source>
        <dbReference type="EMBL" id="PFH31908.1"/>
    </source>
</evidence>
<gene>
    <name evidence="3" type="ORF">BESB_024000</name>
</gene>
<dbReference type="VEuPathDB" id="ToxoDB:BESB_024000"/>
<feature type="region of interest" description="Disordered" evidence="1">
    <location>
        <begin position="543"/>
        <end position="614"/>
    </location>
</feature>
<dbReference type="RefSeq" id="XP_029215917.1">
    <property type="nucleotide sequence ID" value="XM_029361102.1"/>
</dbReference>
<accession>A0A2A9LZW6</accession>
<keyword evidence="2" id="KW-0812">Transmembrane</keyword>
<evidence type="ECO:0008006" key="5">
    <source>
        <dbReference type="Google" id="ProtNLM"/>
    </source>
</evidence>
<proteinExistence type="predicted"/>
<dbReference type="KEGG" id="bbes:BESB_024000"/>
<sequence>MPLLQLDTFTTDDALHVVLVAPKLSASSNLDGGLILEMAAAHMLRGLFDLDGISQDEVQAGAPEQNERTAKPAADRTDLRFTLAPADSELTSVSQQNLKRQIESDPTLLDALKHAYLAQLNGLMTLADLDGGATEKRARKSTLRGIEAVALEDFLNPGADDLTGTTLRLVPPEERPRVAQIMEGMTRLQLAHIYYISHLAPDTIKNARDLLDCLARAARKQTSSSDGRGGIPALRSRREVEGAPVDVCSEGLTGDELVRKIPVYGTLLIRDSRGQVLFNPRGVISPHTVLSIVKPRYTHADDRRKWLPASADNLPRHGADIVLVELTMMTLNGKVIVDQEMNPLRLRRLASLPSRTKVHQEENLMPVLQPVTKVFGHLAGLLPGKVNKACKGLRYLLLLHARDLDLRPRLEDDLKGSSPADSVKPTPLREAEMFLISAIAYTANVDATKVLLCSIRHSPTTVAFRIDTDEYNDPIQGASSWREAMSSHFAPVRSLFDVDLSLPAAFTLAASEHADPEQTTESETAYESDILLDFLDLKSARQGLTTARESSPATATAAQASERFLSPRDGRGKNTADEADEKPGGAHLDGSKQSAGETGEAGDPHRGIAGRSQGDPGLFPIRIPTWVWSLVGVGLCLLLAVVVVVVVLFAYYLRDKKAASQLGAADDIGGSKHGVHGVGALSHEAPYLYPVRLESFN</sequence>
<dbReference type="OrthoDB" id="348872at2759"/>
<keyword evidence="2" id="KW-1133">Transmembrane helix</keyword>
<evidence type="ECO:0000256" key="1">
    <source>
        <dbReference type="SAM" id="MobiDB-lite"/>
    </source>
</evidence>
<dbReference type="GeneID" id="40307460"/>
<dbReference type="AlphaFoldDB" id="A0A2A9LZW6"/>
<keyword evidence="4" id="KW-1185">Reference proteome</keyword>
<organism evidence="3 4">
    <name type="scientific">Besnoitia besnoiti</name>
    <name type="common">Apicomplexan protozoan</name>
    <dbReference type="NCBI Taxonomy" id="94643"/>
    <lineage>
        <taxon>Eukaryota</taxon>
        <taxon>Sar</taxon>
        <taxon>Alveolata</taxon>
        <taxon>Apicomplexa</taxon>
        <taxon>Conoidasida</taxon>
        <taxon>Coccidia</taxon>
        <taxon>Eucoccidiorida</taxon>
        <taxon>Eimeriorina</taxon>
        <taxon>Sarcocystidae</taxon>
        <taxon>Besnoitia</taxon>
    </lineage>
</organism>